<name>A0A561CTN2_9BACI</name>
<evidence type="ECO:0000313" key="1">
    <source>
        <dbReference type="EMBL" id="TWD94573.1"/>
    </source>
</evidence>
<dbReference type="AlphaFoldDB" id="A0A561CTN2"/>
<dbReference type="Proteomes" id="UP000319671">
    <property type="component" value="Unassembled WGS sequence"/>
</dbReference>
<dbReference type="RefSeq" id="WP_261380757.1">
    <property type="nucleotide sequence ID" value="NZ_VIVN01000013.1"/>
</dbReference>
<dbReference type="EMBL" id="VIVN01000013">
    <property type="protein sequence ID" value="TWD94573.1"/>
    <property type="molecule type" value="Genomic_DNA"/>
</dbReference>
<gene>
    <name evidence="1" type="ORF">FB550_113106</name>
</gene>
<dbReference type="Gene3D" id="3.40.50.720">
    <property type="entry name" value="NAD(P)-binding Rossmann-like Domain"/>
    <property type="match status" value="1"/>
</dbReference>
<reference evidence="1 2" key="1">
    <citation type="submission" date="2019-06" db="EMBL/GenBank/DDBJ databases">
        <title>Sorghum-associated microbial communities from plants grown in Nebraska, USA.</title>
        <authorList>
            <person name="Schachtman D."/>
        </authorList>
    </citation>
    <scope>NUCLEOTIDE SEQUENCE [LARGE SCALE GENOMIC DNA]</scope>
    <source>
        <strain evidence="1 2">2482</strain>
    </source>
</reference>
<dbReference type="SUPFAM" id="SSF51735">
    <property type="entry name" value="NAD(P)-binding Rossmann-fold domains"/>
    <property type="match status" value="1"/>
</dbReference>
<proteinExistence type="predicted"/>
<comment type="caution">
    <text evidence="1">The sequence shown here is derived from an EMBL/GenBank/DDBJ whole genome shotgun (WGS) entry which is preliminary data.</text>
</comment>
<dbReference type="InterPro" id="IPR036291">
    <property type="entry name" value="NAD(P)-bd_dom_sf"/>
</dbReference>
<keyword evidence="2" id="KW-1185">Reference proteome</keyword>
<sequence>MHPNSDGLKRAKNRGYEIISNGIDGLMERLNLVDIVYNATSAHAHKHNSDLLTAANKTVIERDLLIKIGQMKVVWWTRRFNL</sequence>
<protein>
    <submittedName>
        <fullName evidence="1">Uncharacterized protein</fullName>
    </submittedName>
</protein>
<evidence type="ECO:0000313" key="2">
    <source>
        <dbReference type="Proteomes" id="UP000319671"/>
    </source>
</evidence>
<organism evidence="1 2">
    <name type="scientific">Neobacillus bataviensis</name>
    <dbReference type="NCBI Taxonomy" id="220685"/>
    <lineage>
        <taxon>Bacteria</taxon>
        <taxon>Bacillati</taxon>
        <taxon>Bacillota</taxon>
        <taxon>Bacilli</taxon>
        <taxon>Bacillales</taxon>
        <taxon>Bacillaceae</taxon>
        <taxon>Neobacillus</taxon>
    </lineage>
</organism>
<accession>A0A561CTN2</accession>